<evidence type="ECO:0000256" key="1">
    <source>
        <dbReference type="ARBA" id="ARBA00009477"/>
    </source>
</evidence>
<dbReference type="EMBL" id="JAFFZW010000001">
    <property type="protein sequence ID" value="MBP0944257.1"/>
    <property type="molecule type" value="Genomic_DNA"/>
</dbReference>
<evidence type="ECO:0000259" key="6">
    <source>
        <dbReference type="Pfam" id="PF25963"/>
    </source>
</evidence>
<feature type="transmembrane region" description="Helical" evidence="4">
    <location>
        <begin position="50"/>
        <end position="71"/>
    </location>
</feature>
<dbReference type="RefSeq" id="WP_099228184.1">
    <property type="nucleotide sequence ID" value="NZ_JAFFZU010000001.1"/>
</dbReference>
<comment type="caution">
    <text evidence="7">The sequence shown here is derived from an EMBL/GenBank/DDBJ whole genome shotgun (WGS) entry which is preliminary data.</text>
</comment>
<dbReference type="Pfam" id="PF25917">
    <property type="entry name" value="BSH_RND"/>
    <property type="match status" value="1"/>
</dbReference>
<evidence type="ECO:0000256" key="2">
    <source>
        <dbReference type="SAM" id="Coils"/>
    </source>
</evidence>
<evidence type="ECO:0000256" key="3">
    <source>
        <dbReference type="SAM" id="MobiDB-lite"/>
    </source>
</evidence>
<sequence>MTEPNTPNSKPDAERSTAASGETVKRTDGPAPAPLKSPVTSRPSSRRKRVISSVLFGAVALAGVLIVLYAWQLPPFTSPIQSTENAQVRGQTTLISPQLSGYVYEVPVQDFQFVKTGDLLVRLDDRIYRQRLDQSLAQLNVQKASLANNLQQRHSAEATIVQRQAQLQNTIAQSRKSAADLRRNQALVTDGSVSKSELDVTRAADAQASAAVAEAKATLQIAREDLQTVIVNRGSLEASVANAEAAIQLARIDLDNTRIVAPRDGQLGQIGVRLGAYVNSGAQLMALVPERRWIIANMKETQMADVRLGQSVSFTVDALDNQAMHGRVQRISPATGSEFSLLPADNATGNFVKISQRIPVRIVVDDDQPMLERLRPGMSVVVSIDTSTEGDVPPDPTMP</sequence>
<comment type="similarity">
    <text evidence="1">Belongs to the membrane fusion protein (MFP) (TC 8.A.1) family.</text>
</comment>
<dbReference type="SUPFAM" id="SSF111369">
    <property type="entry name" value="HlyD-like secretion proteins"/>
    <property type="match status" value="2"/>
</dbReference>
<dbReference type="Proteomes" id="UP000673197">
    <property type="component" value="Unassembled WGS sequence"/>
</dbReference>
<evidence type="ECO:0000313" key="8">
    <source>
        <dbReference type="Proteomes" id="UP000673197"/>
    </source>
</evidence>
<dbReference type="InterPro" id="IPR058625">
    <property type="entry name" value="MdtA-like_BSH"/>
</dbReference>
<feature type="domain" description="p-hydroxybenzoic acid efflux pump subunit AaeA-like beta-barrel" evidence="6">
    <location>
        <begin position="294"/>
        <end position="384"/>
    </location>
</feature>
<dbReference type="Gene3D" id="2.40.30.170">
    <property type="match status" value="1"/>
</dbReference>
<organism evidence="7 8">
    <name type="scientific">Pseudomonas alliivorans</name>
    <dbReference type="NCBI Taxonomy" id="2810613"/>
    <lineage>
        <taxon>Bacteria</taxon>
        <taxon>Pseudomonadati</taxon>
        <taxon>Pseudomonadota</taxon>
        <taxon>Gammaproteobacteria</taxon>
        <taxon>Pseudomonadales</taxon>
        <taxon>Pseudomonadaceae</taxon>
        <taxon>Pseudomonas</taxon>
    </lineage>
</organism>
<feature type="domain" description="Multidrug resistance protein MdtA-like barrel-sandwich hybrid" evidence="5">
    <location>
        <begin position="95"/>
        <end position="288"/>
    </location>
</feature>
<protein>
    <submittedName>
        <fullName evidence="7">HlyD family secretion protein</fullName>
    </submittedName>
</protein>
<dbReference type="PANTHER" id="PTHR30386">
    <property type="entry name" value="MEMBRANE FUSION SUBUNIT OF EMRAB-TOLC MULTIDRUG EFFLUX PUMP"/>
    <property type="match status" value="1"/>
</dbReference>
<dbReference type="Gene3D" id="1.10.287.470">
    <property type="entry name" value="Helix hairpin bin"/>
    <property type="match status" value="2"/>
</dbReference>
<keyword evidence="8" id="KW-1185">Reference proteome</keyword>
<dbReference type="InterPro" id="IPR058634">
    <property type="entry name" value="AaeA-lik-b-barrel"/>
</dbReference>
<proteinExistence type="inferred from homology"/>
<reference evidence="7 8" key="1">
    <citation type="journal article" date="2022" name="Syst. Appl. Microbiol.">
        <title>Pseudomonas alliivorans sp. nov., a plant-pathogenic bacterium isolated from onion foliage in Georgia, USA.</title>
        <authorList>
            <person name="Zhao M."/>
            <person name="Tyson C."/>
            <person name="Chen H.C."/>
            <person name="Paudel S."/>
            <person name="Gitaitis R."/>
            <person name="Kvitko B."/>
            <person name="Dutta B."/>
        </authorList>
    </citation>
    <scope>NUCLEOTIDE SEQUENCE [LARGE SCALE GENOMIC DNA]</scope>
    <source>
        <strain evidence="7 8">20GA0068</strain>
    </source>
</reference>
<feature type="region of interest" description="Disordered" evidence="3">
    <location>
        <begin position="1"/>
        <end position="44"/>
    </location>
</feature>
<keyword evidence="4" id="KW-0812">Transmembrane</keyword>
<dbReference type="Gene3D" id="2.40.50.100">
    <property type="match status" value="1"/>
</dbReference>
<accession>A0ABS4C0U5</accession>
<dbReference type="PANTHER" id="PTHR30386:SF24">
    <property type="entry name" value="MULTIDRUG RESISTANCE EFFLUX PUMP"/>
    <property type="match status" value="1"/>
</dbReference>
<evidence type="ECO:0000259" key="5">
    <source>
        <dbReference type="Pfam" id="PF25917"/>
    </source>
</evidence>
<dbReference type="InterPro" id="IPR050739">
    <property type="entry name" value="MFP"/>
</dbReference>
<gene>
    <name evidence="7" type="ORF">JTJ32_02820</name>
</gene>
<feature type="coiled-coil region" evidence="2">
    <location>
        <begin position="129"/>
        <end position="184"/>
    </location>
</feature>
<evidence type="ECO:0000256" key="4">
    <source>
        <dbReference type="SAM" id="Phobius"/>
    </source>
</evidence>
<evidence type="ECO:0000313" key="7">
    <source>
        <dbReference type="EMBL" id="MBP0944257.1"/>
    </source>
</evidence>
<name>A0ABS4C0U5_9PSED</name>
<dbReference type="Pfam" id="PF25963">
    <property type="entry name" value="Beta-barrel_AAEA"/>
    <property type="match status" value="1"/>
</dbReference>
<keyword evidence="2" id="KW-0175">Coiled coil</keyword>
<keyword evidence="4" id="KW-0472">Membrane</keyword>
<keyword evidence="4" id="KW-1133">Transmembrane helix</keyword>